<protein>
    <submittedName>
        <fullName evidence="2">Uncharacterized protein</fullName>
    </submittedName>
</protein>
<organism evidence="2">
    <name type="scientific">viral metagenome</name>
    <dbReference type="NCBI Taxonomy" id="1070528"/>
    <lineage>
        <taxon>unclassified sequences</taxon>
        <taxon>metagenomes</taxon>
        <taxon>organismal metagenomes</taxon>
    </lineage>
</organism>
<gene>
    <name evidence="1" type="ORF">MM171A00607_0022</name>
    <name evidence="2" type="ORF">MM171B00441_0022</name>
</gene>
<evidence type="ECO:0000313" key="2">
    <source>
        <dbReference type="EMBL" id="QJB04145.1"/>
    </source>
</evidence>
<dbReference type="EMBL" id="MT143689">
    <property type="protein sequence ID" value="QJB00329.1"/>
    <property type="molecule type" value="Genomic_DNA"/>
</dbReference>
<dbReference type="EMBL" id="MT143873">
    <property type="protein sequence ID" value="QJB04145.1"/>
    <property type="molecule type" value="Genomic_DNA"/>
</dbReference>
<accession>A0A6M3MF76</accession>
<dbReference type="AlphaFoldDB" id="A0A6M3MF76"/>
<sequence>MRRAKRGLAEDLMAKDKIVGVPLDAKMVKRIDDACQAMAAESGIRPSRAALIRAWIENGLERADAARRPQKS</sequence>
<evidence type="ECO:0000313" key="1">
    <source>
        <dbReference type="EMBL" id="QJB00329.1"/>
    </source>
</evidence>
<name>A0A6M3MF76_9ZZZZ</name>
<proteinExistence type="predicted"/>
<reference evidence="2" key="1">
    <citation type="submission" date="2020-03" db="EMBL/GenBank/DDBJ databases">
        <title>The deep terrestrial virosphere.</title>
        <authorList>
            <person name="Holmfeldt K."/>
            <person name="Nilsson E."/>
            <person name="Simone D."/>
            <person name="Lopez-Fernandez M."/>
            <person name="Wu X."/>
            <person name="de Brujin I."/>
            <person name="Lundin D."/>
            <person name="Andersson A."/>
            <person name="Bertilsson S."/>
            <person name="Dopson M."/>
        </authorList>
    </citation>
    <scope>NUCLEOTIDE SEQUENCE</scope>
    <source>
        <strain evidence="1">MM171A00607</strain>
        <strain evidence="2">MM171B00441</strain>
    </source>
</reference>